<accession>A0ABS6D5E5</accession>
<name>A0ABS6D5E5_9FIRM</name>
<comment type="caution">
    <text evidence="1">The sequence shown here is derived from an EMBL/GenBank/DDBJ whole genome shotgun (WGS) entry which is preliminary data.</text>
</comment>
<dbReference type="EMBL" id="JABACJ020000012">
    <property type="protein sequence ID" value="MBU3876704.1"/>
    <property type="molecule type" value="Genomic_DNA"/>
</dbReference>
<evidence type="ECO:0000313" key="1">
    <source>
        <dbReference type="EMBL" id="MBU3876704.1"/>
    </source>
</evidence>
<dbReference type="Pfam" id="PF20092">
    <property type="entry name" value="DUF6483"/>
    <property type="match status" value="1"/>
</dbReference>
<organism evidence="1 2">
    <name type="scientific">Faecalicatena faecalis</name>
    <dbReference type="NCBI Taxonomy" id="2726362"/>
    <lineage>
        <taxon>Bacteria</taxon>
        <taxon>Bacillati</taxon>
        <taxon>Bacillota</taxon>
        <taxon>Clostridia</taxon>
        <taxon>Lachnospirales</taxon>
        <taxon>Lachnospiraceae</taxon>
        <taxon>Faecalicatena</taxon>
    </lineage>
</organism>
<dbReference type="Proteomes" id="UP000723714">
    <property type="component" value="Unassembled WGS sequence"/>
</dbReference>
<protein>
    <submittedName>
        <fullName evidence="1">Uncharacterized protein</fullName>
    </submittedName>
</protein>
<keyword evidence="2" id="KW-1185">Reference proteome</keyword>
<dbReference type="InterPro" id="IPR045507">
    <property type="entry name" value="DUF6483"/>
</dbReference>
<sequence length="132" mass="15313">MLYSDEKDYIMRMIKEVARVLFSLMLGKKYVQVELEDENKYEVSGKKLGDYKAMVDRGEINEAENLLLDEIDYDSNEEVAAALLFYQYVSQKGQEFLKQHNYSEEEVLEGMQQLARNAGYGEACDILEQVES</sequence>
<proteinExistence type="predicted"/>
<reference evidence="1 2" key="1">
    <citation type="submission" date="2021-06" db="EMBL/GenBank/DDBJ databases">
        <title>Faecalicatena sp. nov. isolated from porcine feces.</title>
        <authorList>
            <person name="Oh B.S."/>
            <person name="Lee J.H."/>
        </authorList>
    </citation>
    <scope>NUCLEOTIDE SEQUENCE [LARGE SCALE GENOMIC DNA]</scope>
    <source>
        <strain evidence="1 2">AGMB00832</strain>
    </source>
</reference>
<gene>
    <name evidence="1" type="ORF">HGO97_012900</name>
</gene>
<evidence type="ECO:0000313" key="2">
    <source>
        <dbReference type="Proteomes" id="UP000723714"/>
    </source>
</evidence>
<dbReference type="RefSeq" id="WP_216242284.1">
    <property type="nucleotide sequence ID" value="NZ_JABACJ020000012.1"/>
</dbReference>